<reference evidence="1" key="1">
    <citation type="journal article" date="2020" name="Stud. Mycol.">
        <title>101 Dothideomycetes genomes: a test case for predicting lifestyles and emergence of pathogens.</title>
        <authorList>
            <person name="Haridas S."/>
            <person name="Albert R."/>
            <person name="Binder M."/>
            <person name="Bloem J."/>
            <person name="Labutti K."/>
            <person name="Salamov A."/>
            <person name="Andreopoulos B."/>
            <person name="Baker S."/>
            <person name="Barry K."/>
            <person name="Bills G."/>
            <person name="Bluhm B."/>
            <person name="Cannon C."/>
            <person name="Castanera R."/>
            <person name="Culley D."/>
            <person name="Daum C."/>
            <person name="Ezra D."/>
            <person name="Gonzalez J."/>
            <person name="Henrissat B."/>
            <person name="Kuo A."/>
            <person name="Liang C."/>
            <person name="Lipzen A."/>
            <person name="Lutzoni F."/>
            <person name="Magnuson J."/>
            <person name="Mondo S."/>
            <person name="Nolan M."/>
            <person name="Ohm R."/>
            <person name="Pangilinan J."/>
            <person name="Park H.-J."/>
            <person name="Ramirez L."/>
            <person name="Alfaro M."/>
            <person name="Sun H."/>
            <person name="Tritt A."/>
            <person name="Yoshinaga Y."/>
            <person name="Zwiers L.-H."/>
            <person name="Turgeon B."/>
            <person name="Goodwin S."/>
            <person name="Spatafora J."/>
            <person name="Crous P."/>
            <person name="Grigoriev I."/>
        </authorList>
    </citation>
    <scope>NUCLEOTIDE SEQUENCE</scope>
    <source>
        <strain evidence="1">CBS 123094</strain>
    </source>
</reference>
<proteinExistence type="predicted"/>
<protein>
    <submittedName>
        <fullName evidence="1">Uncharacterized protein</fullName>
    </submittedName>
</protein>
<gene>
    <name evidence="1" type="ORF">P154DRAFT_608684</name>
</gene>
<keyword evidence="2" id="KW-1185">Reference proteome</keyword>
<sequence>MATPKTGKEQEGELPPPCKNHDKRVYNFSELSPPWDGCAEFHAKDSEYFVQFIHNIWSSSHLVGCGKTFANIDKPYHIMISYDNLTFGSAAKTSGGEDGIIPSDARLKVSDRPQFKRSAAGAAIQETGCENRVAIDDVPGGECARKHMMIDGGHHCEGVVEDEQCCERRLCKHPRRLTIQCKLTPTVSLLLWSKIPSSRFKITLYGSGDNRKMVMSEDTENAWLRDIRTDREKIQKIERKYKYHHKHAKVLRTGQGELVSPSYTNLPSLQASL</sequence>
<dbReference type="EMBL" id="ML977562">
    <property type="protein sequence ID" value="KAF2005685.1"/>
    <property type="molecule type" value="Genomic_DNA"/>
</dbReference>
<dbReference type="Proteomes" id="UP000799779">
    <property type="component" value="Unassembled WGS sequence"/>
</dbReference>
<organism evidence="1 2">
    <name type="scientific">Amniculicola lignicola CBS 123094</name>
    <dbReference type="NCBI Taxonomy" id="1392246"/>
    <lineage>
        <taxon>Eukaryota</taxon>
        <taxon>Fungi</taxon>
        <taxon>Dikarya</taxon>
        <taxon>Ascomycota</taxon>
        <taxon>Pezizomycotina</taxon>
        <taxon>Dothideomycetes</taxon>
        <taxon>Pleosporomycetidae</taxon>
        <taxon>Pleosporales</taxon>
        <taxon>Amniculicolaceae</taxon>
        <taxon>Amniculicola</taxon>
    </lineage>
</organism>
<evidence type="ECO:0000313" key="2">
    <source>
        <dbReference type="Proteomes" id="UP000799779"/>
    </source>
</evidence>
<dbReference type="AlphaFoldDB" id="A0A6A5X1L4"/>
<accession>A0A6A5X1L4</accession>
<name>A0A6A5X1L4_9PLEO</name>
<evidence type="ECO:0000313" key="1">
    <source>
        <dbReference type="EMBL" id="KAF2005685.1"/>
    </source>
</evidence>